<comment type="similarity">
    <text evidence="5">Belongs to the class I-like SAM-binding methyltransferase superfamily. rRNA adenine N(6)-methyltransferase family.</text>
</comment>
<reference evidence="7 8" key="1">
    <citation type="submission" date="2016-09" db="EMBL/GenBank/DDBJ databases">
        <title>Pseudonocardia autotrophica DSM535, a candidate organism with high potential of specific P450 cytochromes.</title>
        <authorList>
            <person name="Grumaz C."/>
            <person name="Vainshtein Y."/>
            <person name="Kirstahler P."/>
            <person name="Sohn K."/>
        </authorList>
    </citation>
    <scope>NUCLEOTIDE SEQUENCE [LARGE SCALE GENOMIC DNA]</scope>
    <source>
        <strain evidence="7 8">DSM 535</strain>
    </source>
</reference>
<dbReference type="GO" id="GO:0003723">
    <property type="term" value="F:RNA binding"/>
    <property type="evidence" value="ECO:0007669"/>
    <property type="project" value="UniProtKB-UniRule"/>
</dbReference>
<dbReference type="Pfam" id="PF00398">
    <property type="entry name" value="RrnaAD"/>
    <property type="match status" value="1"/>
</dbReference>
<dbReference type="InterPro" id="IPR029063">
    <property type="entry name" value="SAM-dependent_MTases_sf"/>
</dbReference>
<dbReference type="Gene3D" id="3.40.50.150">
    <property type="entry name" value="Vaccinia Virus protein VP39"/>
    <property type="match status" value="1"/>
</dbReference>
<dbReference type="NCBIfam" id="NF000499">
    <property type="entry name" value="Erm23S_rRNA_broad"/>
    <property type="match status" value="1"/>
</dbReference>
<evidence type="ECO:0000256" key="3">
    <source>
        <dbReference type="ARBA" id="ARBA00022691"/>
    </source>
</evidence>
<evidence type="ECO:0000256" key="1">
    <source>
        <dbReference type="ARBA" id="ARBA00022603"/>
    </source>
</evidence>
<evidence type="ECO:0000313" key="8">
    <source>
        <dbReference type="Proteomes" id="UP000194360"/>
    </source>
</evidence>
<evidence type="ECO:0000259" key="6">
    <source>
        <dbReference type="SMART" id="SM00650"/>
    </source>
</evidence>
<protein>
    <submittedName>
        <fullName evidence="7">rRNA methyltransferase</fullName>
        <ecNumber evidence="7">2.1.1.-</ecNumber>
    </submittedName>
</protein>
<dbReference type="PROSITE" id="PS01131">
    <property type="entry name" value="RRNA_A_DIMETH"/>
    <property type="match status" value="1"/>
</dbReference>
<dbReference type="STRING" id="2074.BG845_04463"/>
<dbReference type="SUPFAM" id="SSF53335">
    <property type="entry name" value="S-adenosyl-L-methionine-dependent methyltransferases"/>
    <property type="match status" value="1"/>
</dbReference>
<dbReference type="PANTHER" id="PTHR11727:SF7">
    <property type="entry name" value="DIMETHYLADENOSINE TRANSFERASE-RELATED"/>
    <property type="match status" value="1"/>
</dbReference>
<evidence type="ECO:0000313" key="7">
    <source>
        <dbReference type="EMBL" id="OSY37840.1"/>
    </source>
</evidence>
<evidence type="ECO:0000256" key="2">
    <source>
        <dbReference type="ARBA" id="ARBA00022679"/>
    </source>
</evidence>
<dbReference type="SMART" id="SM00650">
    <property type="entry name" value="rADc"/>
    <property type="match status" value="1"/>
</dbReference>
<name>A0A1Y2MRJ0_PSEAH</name>
<keyword evidence="3 5" id="KW-0949">S-adenosyl-L-methionine</keyword>
<proteinExistence type="inferred from homology"/>
<gene>
    <name evidence="7" type="primary">carB_2</name>
    <name evidence="7" type="ORF">BG845_04463</name>
</gene>
<dbReference type="EC" id="2.1.1.-" evidence="7"/>
<keyword evidence="2 5" id="KW-0808">Transferase</keyword>
<evidence type="ECO:0000256" key="5">
    <source>
        <dbReference type="PROSITE-ProRule" id="PRU01026"/>
    </source>
</evidence>
<feature type="binding site" evidence="5">
    <location>
        <position position="95"/>
    </location>
    <ligand>
        <name>S-adenosyl-L-methionine</name>
        <dbReference type="ChEBI" id="CHEBI:59789"/>
    </ligand>
</feature>
<accession>A0A1Y2MRJ0</accession>
<dbReference type="InterPro" id="IPR020598">
    <property type="entry name" value="rRNA_Ade_methylase_Trfase_N"/>
</dbReference>
<dbReference type="InterPro" id="IPR001737">
    <property type="entry name" value="KsgA/Erm"/>
</dbReference>
<feature type="binding site" evidence="5">
    <location>
        <position position="72"/>
    </location>
    <ligand>
        <name>S-adenosyl-L-methionine</name>
        <dbReference type="ChEBI" id="CHEBI:59789"/>
    </ligand>
</feature>
<feature type="binding site" evidence="5">
    <location>
        <position position="26"/>
    </location>
    <ligand>
        <name>S-adenosyl-L-methionine</name>
        <dbReference type="ChEBI" id="CHEBI:59789"/>
    </ligand>
</feature>
<dbReference type="EMBL" id="MIGB01000027">
    <property type="protein sequence ID" value="OSY37840.1"/>
    <property type="molecule type" value="Genomic_DNA"/>
</dbReference>
<keyword evidence="1 5" id="KW-0489">Methyltransferase</keyword>
<comment type="caution">
    <text evidence="7">The sequence shown here is derived from an EMBL/GenBank/DDBJ whole genome shotgun (WGS) entry which is preliminary data.</text>
</comment>
<feature type="domain" description="Ribosomal RNA adenine methylase transferase N-terminal" evidence="6">
    <location>
        <begin position="31"/>
        <end position="191"/>
    </location>
</feature>
<sequence length="263" mass="29122">MRVRLPPRELPLARPLGRHEHGQNFLIDPSVPASLSVVVAGYPARPILELGAGDGALTAALLDLDRPVTAVEIDPHRVQHLRRRFGARVTVRHGDLVRERLDRPVDVVSNVPYALTTPLLRRLLGAPQWAHALLLLQWEVARKRAAVGGTTALTARWWPWFGFRLVGRVPARAFRPVPSVDGGILEITRRACPLVDGPAGPYQRMVDQVFTGRGRGVVDVVARRYGRATARAWAAGARLDARTLPRDLGPEHWAELYALVRAR</sequence>
<dbReference type="GO" id="GO:0005829">
    <property type="term" value="C:cytosol"/>
    <property type="evidence" value="ECO:0007669"/>
    <property type="project" value="TreeGrafter"/>
</dbReference>
<dbReference type="GO" id="GO:0000179">
    <property type="term" value="F:rRNA (adenine-N6,N6-)-dimethyltransferase activity"/>
    <property type="evidence" value="ECO:0007669"/>
    <property type="project" value="UniProtKB-UniRule"/>
</dbReference>
<keyword evidence="8" id="KW-1185">Reference proteome</keyword>
<organism evidence="7 8">
    <name type="scientific">Pseudonocardia autotrophica</name>
    <name type="common">Amycolata autotrophica</name>
    <name type="synonym">Nocardia autotrophica</name>
    <dbReference type="NCBI Taxonomy" id="2074"/>
    <lineage>
        <taxon>Bacteria</taxon>
        <taxon>Bacillati</taxon>
        <taxon>Actinomycetota</taxon>
        <taxon>Actinomycetes</taxon>
        <taxon>Pseudonocardiales</taxon>
        <taxon>Pseudonocardiaceae</taxon>
        <taxon>Pseudonocardia</taxon>
    </lineage>
</organism>
<dbReference type="AlphaFoldDB" id="A0A1Y2MRJ0"/>
<dbReference type="PROSITE" id="PS51689">
    <property type="entry name" value="SAM_RNA_A_N6_MT"/>
    <property type="match status" value="1"/>
</dbReference>
<feature type="binding site" evidence="5">
    <location>
        <position position="24"/>
    </location>
    <ligand>
        <name>S-adenosyl-L-methionine</name>
        <dbReference type="ChEBI" id="CHEBI:59789"/>
    </ligand>
</feature>
<dbReference type="CDD" id="cd02440">
    <property type="entry name" value="AdoMet_MTases"/>
    <property type="match status" value="1"/>
</dbReference>
<dbReference type="Proteomes" id="UP000194360">
    <property type="component" value="Unassembled WGS sequence"/>
</dbReference>
<dbReference type="PANTHER" id="PTHR11727">
    <property type="entry name" value="DIMETHYLADENOSINE TRANSFERASE"/>
    <property type="match status" value="1"/>
</dbReference>
<feature type="binding site" evidence="5">
    <location>
        <position position="51"/>
    </location>
    <ligand>
        <name>S-adenosyl-L-methionine</name>
        <dbReference type="ChEBI" id="CHEBI:59789"/>
    </ligand>
</feature>
<dbReference type="InterPro" id="IPR020596">
    <property type="entry name" value="rRNA_Ade_Mease_Trfase_CS"/>
</dbReference>
<keyword evidence="4 5" id="KW-0694">RNA-binding</keyword>
<feature type="binding site" evidence="5">
    <location>
        <position position="110"/>
    </location>
    <ligand>
        <name>S-adenosyl-L-methionine</name>
        <dbReference type="ChEBI" id="CHEBI:59789"/>
    </ligand>
</feature>
<evidence type="ECO:0000256" key="4">
    <source>
        <dbReference type="ARBA" id="ARBA00022884"/>
    </source>
</evidence>